<name>A0AA88GFL4_NAELO</name>
<dbReference type="FunFam" id="3.30.420.40:FF:000148">
    <property type="entry name" value="Actin, alpha skeletal muscle"/>
    <property type="match status" value="1"/>
</dbReference>
<evidence type="ECO:0000256" key="4">
    <source>
        <dbReference type="ARBA" id="ARBA00022840"/>
    </source>
</evidence>
<dbReference type="Gene3D" id="3.30.420.40">
    <property type="match status" value="2"/>
</dbReference>
<evidence type="ECO:0000313" key="7">
    <source>
        <dbReference type="EMBL" id="KAG2374697.1"/>
    </source>
</evidence>
<dbReference type="SMART" id="SM00268">
    <property type="entry name" value="ACTIN"/>
    <property type="match status" value="1"/>
</dbReference>
<keyword evidence="4" id="KW-0067">ATP-binding</keyword>
<comment type="caution">
    <text evidence="7">The sequence shown here is derived from an EMBL/GenBank/DDBJ whole genome shotgun (WGS) entry which is preliminary data.</text>
</comment>
<reference evidence="7 8" key="1">
    <citation type="journal article" date="2018" name="BMC Genomics">
        <title>The genome of Naegleria lovaniensis, the basis for a comparative approach to unravel pathogenicity factors of the human pathogenic amoeba N. fowleri.</title>
        <authorList>
            <person name="Liechti N."/>
            <person name="Schurch N."/>
            <person name="Bruggmann R."/>
            <person name="Wittwer M."/>
        </authorList>
    </citation>
    <scope>NUCLEOTIDE SEQUENCE [LARGE SCALE GENOMIC DNA]</scope>
    <source>
        <strain evidence="7 8">ATCC 30569</strain>
    </source>
</reference>
<dbReference type="GO" id="GO:0005856">
    <property type="term" value="C:cytoskeleton"/>
    <property type="evidence" value="ECO:0007669"/>
    <property type="project" value="UniProtKB-SubCell"/>
</dbReference>
<keyword evidence="8" id="KW-1185">Reference proteome</keyword>
<dbReference type="AlphaFoldDB" id="A0AA88GFL4"/>
<keyword evidence="5" id="KW-0206">Cytoskeleton</keyword>
<gene>
    <name evidence="7" type="ORF">C9374_010441</name>
</gene>
<dbReference type="GO" id="GO:0005524">
    <property type="term" value="F:ATP binding"/>
    <property type="evidence" value="ECO:0007669"/>
    <property type="project" value="UniProtKB-KW"/>
</dbReference>
<dbReference type="FunFam" id="3.30.420.40:FF:000058">
    <property type="entry name" value="Putative actin-related protein 5"/>
    <property type="match status" value="1"/>
</dbReference>
<dbReference type="EMBL" id="PYSW02000043">
    <property type="protein sequence ID" value="KAG2374697.1"/>
    <property type="molecule type" value="Genomic_DNA"/>
</dbReference>
<dbReference type="InterPro" id="IPR004001">
    <property type="entry name" value="Actin_CS"/>
</dbReference>
<evidence type="ECO:0000256" key="2">
    <source>
        <dbReference type="ARBA" id="ARBA00022490"/>
    </source>
</evidence>
<dbReference type="GeneID" id="68102895"/>
<dbReference type="RefSeq" id="XP_044543871.1">
    <property type="nucleotide sequence ID" value="XM_044685986.1"/>
</dbReference>
<evidence type="ECO:0008006" key="9">
    <source>
        <dbReference type="Google" id="ProtNLM"/>
    </source>
</evidence>
<accession>A0AA88GFL4</accession>
<evidence type="ECO:0000256" key="1">
    <source>
        <dbReference type="ARBA" id="ARBA00004245"/>
    </source>
</evidence>
<evidence type="ECO:0000256" key="3">
    <source>
        <dbReference type="ARBA" id="ARBA00022741"/>
    </source>
</evidence>
<evidence type="ECO:0000256" key="6">
    <source>
        <dbReference type="RuleBase" id="RU000487"/>
    </source>
</evidence>
<dbReference type="FunFam" id="3.90.640.10:FF:000047">
    <property type="entry name" value="Actin, alpha skeletal muscle"/>
    <property type="match status" value="1"/>
</dbReference>
<dbReference type="InterPro" id="IPR043129">
    <property type="entry name" value="ATPase_NBD"/>
</dbReference>
<comment type="similarity">
    <text evidence="6">Belongs to the actin family.</text>
</comment>
<dbReference type="PANTHER" id="PTHR11937">
    <property type="entry name" value="ACTIN"/>
    <property type="match status" value="1"/>
</dbReference>
<organism evidence="7 8">
    <name type="scientific">Naegleria lovaniensis</name>
    <name type="common">Amoeba</name>
    <dbReference type="NCBI Taxonomy" id="51637"/>
    <lineage>
        <taxon>Eukaryota</taxon>
        <taxon>Discoba</taxon>
        <taxon>Heterolobosea</taxon>
        <taxon>Tetramitia</taxon>
        <taxon>Eutetramitia</taxon>
        <taxon>Vahlkampfiidae</taxon>
        <taxon>Naegleria</taxon>
    </lineage>
</organism>
<dbReference type="PRINTS" id="PR00190">
    <property type="entry name" value="ACTIN"/>
</dbReference>
<dbReference type="Pfam" id="PF00022">
    <property type="entry name" value="Actin"/>
    <property type="match status" value="1"/>
</dbReference>
<sequence length="380" mass="42680">MFKPHYQQQAIVIDCGSGMCKAGFASNDMPTSVFPSIVARRKSGSGNHDVFVGDDAMKRKKDKVDLEMKYPIQQGLVIHWDDMERIWHYTFDQALGSSSEEHPVVLTETPLNPKVNREKMTQIMLETFSVPALYVAVQAVMSLFASGSTTGVVLDSGDGVSHTVPIFEGYAMTHGISKLDVAGKDLDDYLEKLLMERGYSFHHDKAEREHLRDIKEQLCYIALDFENEMKQSQQNPTTMDKHYELPDGSSVITVGVERFQCPEVLFHPNLIGIESAGIHEMIFSSIQNCDCPIRKELYENVLLSGGSTMFNGIADRITKELIHLVNDSTMRVKVVAPPLRNYSSWIGGSMLGSMSTFQSMWISKEEYEEDGSSIVHRKCC</sequence>
<dbReference type="SUPFAM" id="SSF53067">
    <property type="entry name" value="Actin-like ATPase domain"/>
    <property type="match status" value="2"/>
</dbReference>
<comment type="subcellular location">
    <subcellularLocation>
        <location evidence="1">Cytoplasm</location>
        <location evidence="1">Cytoskeleton</location>
    </subcellularLocation>
</comment>
<evidence type="ECO:0000313" key="8">
    <source>
        <dbReference type="Proteomes" id="UP000816034"/>
    </source>
</evidence>
<dbReference type="PROSITE" id="PS00432">
    <property type="entry name" value="ACTINS_2"/>
    <property type="match status" value="1"/>
</dbReference>
<keyword evidence="2" id="KW-0963">Cytoplasm</keyword>
<keyword evidence="3" id="KW-0547">Nucleotide-binding</keyword>
<evidence type="ECO:0000256" key="5">
    <source>
        <dbReference type="ARBA" id="ARBA00023212"/>
    </source>
</evidence>
<protein>
    <recommendedName>
        <fullName evidence="9">Actin</fullName>
    </recommendedName>
</protein>
<dbReference type="InterPro" id="IPR004000">
    <property type="entry name" value="Actin"/>
</dbReference>
<proteinExistence type="inferred from homology"/>
<dbReference type="Gene3D" id="3.90.640.10">
    <property type="entry name" value="Actin, Chain A, domain 4"/>
    <property type="match status" value="1"/>
</dbReference>
<dbReference type="Proteomes" id="UP000816034">
    <property type="component" value="Unassembled WGS sequence"/>
</dbReference>